<dbReference type="Proteomes" id="UP000502409">
    <property type="component" value="Genome"/>
</dbReference>
<feature type="compositionally biased region" description="Acidic residues" evidence="1">
    <location>
        <begin position="59"/>
        <end position="70"/>
    </location>
</feature>
<evidence type="ECO:0000313" key="2">
    <source>
        <dbReference type="EMBL" id="QJD50820.1"/>
    </source>
</evidence>
<evidence type="ECO:0000313" key="3">
    <source>
        <dbReference type="Proteomes" id="UP000502409"/>
    </source>
</evidence>
<sequence>MATAKYTPFGDTLNPAVAIIQAANALDVAARFAVETKDSRALTEIARSWVEISGRLGYDDEEEGDDEPEDVERRSFGFSVTSDIEEKDEEEEIVSVSEC</sequence>
<keyword evidence="3" id="KW-1185">Reference proteome</keyword>
<dbReference type="GeneID" id="65125573"/>
<dbReference type="RefSeq" id="YP_010107471.1">
    <property type="nucleotide sequence ID" value="NC_055842.1"/>
</dbReference>
<feature type="compositionally biased region" description="Acidic residues" evidence="1">
    <location>
        <begin position="83"/>
        <end position="93"/>
    </location>
</feature>
<dbReference type="EMBL" id="MT310865">
    <property type="protein sequence ID" value="QJD50820.1"/>
    <property type="molecule type" value="Genomic_DNA"/>
</dbReference>
<name>A0A6M3T032_9CAUD</name>
<proteinExistence type="predicted"/>
<evidence type="ECO:0000256" key="1">
    <source>
        <dbReference type="SAM" id="MobiDB-lite"/>
    </source>
</evidence>
<protein>
    <submittedName>
        <fullName evidence="2">Uncharacterized protein</fullName>
    </submittedName>
</protein>
<accession>A0A6M3T032</accession>
<feature type="region of interest" description="Disordered" evidence="1">
    <location>
        <begin position="56"/>
        <end position="99"/>
    </location>
</feature>
<reference evidence="2 3" key="1">
    <citation type="submission" date="2020-04" db="EMBL/GenBank/DDBJ databases">
        <authorList>
            <person name="Angtuaco S.E."/>
            <person name="Chung R.C."/>
            <person name="Hung A.H."/>
            <person name="Eghdamian A."/>
            <person name="Zhu L."/>
            <person name="Shaffer C.D."/>
            <person name="Weston-Hafer K.A."/>
            <person name="Garlena R.A."/>
            <person name="Russell D.A."/>
            <person name="Pope W.H."/>
            <person name="Jacobs-Sera D."/>
            <person name="Hatfull G.F."/>
        </authorList>
    </citation>
    <scope>NUCLEOTIDE SEQUENCE [LARGE SCALE GENOMIC DNA]</scope>
</reference>
<organism evidence="2 3">
    <name type="scientific">Streptomyces phage Bmoc</name>
    <dbReference type="NCBI Taxonomy" id="2725629"/>
    <lineage>
        <taxon>Viruses</taxon>
        <taxon>Duplodnaviria</taxon>
        <taxon>Heunggongvirae</taxon>
        <taxon>Uroviricota</taxon>
        <taxon>Caudoviricetes</taxon>
        <taxon>Stanwilliamsviridae</taxon>
        <taxon>Boydwoodruffvirinae</taxon>
        <taxon>Samistivirus</taxon>
        <taxon>Samistivirus bmoc</taxon>
    </lineage>
</organism>
<dbReference type="KEGG" id="vg:65125573"/>
<gene>
    <name evidence="2" type="primary">71</name>
    <name evidence="2" type="ORF">SEA_BMOC_71</name>
</gene>